<evidence type="ECO:0000313" key="10">
    <source>
        <dbReference type="Proteomes" id="UP000076871"/>
    </source>
</evidence>
<name>A0A165E0C0_9APHY</name>
<dbReference type="OrthoDB" id="5966927at2759"/>
<dbReference type="Proteomes" id="UP000076871">
    <property type="component" value="Unassembled WGS sequence"/>
</dbReference>
<keyword evidence="4 7" id="KW-0472">Membrane</keyword>
<feature type="transmembrane region" description="Helical" evidence="7">
    <location>
        <begin position="220"/>
        <end position="238"/>
    </location>
</feature>
<evidence type="ECO:0000256" key="3">
    <source>
        <dbReference type="ARBA" id="ARBA00022989"/>
    </source>
</evidence>
<keyword evidence="10" id="KW-1185">Reference proteome</keyword>
<keyword evidence="5" id="KW-0539">Nucleus</keyword>
<dbReference type="InParanoid" id="A0A165E0C0"/>
<dbReference type="GO" id="GO:0034506">
    <property type="term" value="C:chromosome, centromeric core domain"/>
    <property type="evidence" value="ECO:0007669"/>
    <property type="project" value="TreeGrafter"/>
</dbReference>
<keyword evidence="2 7" id="KW-0812">Transmembrane</keyword>
<accession>A0A165E0C0</accession>
<evidence type="ECO:0000256" key="7">
    <source>
        <dbReference type="SAM" id="Phobius"/>
    </source>
</evidence>
<evidence type="ECO:0000259" key="8">
    <source>
        <dbReference type="Pfam" id="PF09779"/>
    </source>
</evidence>
<feature type="non-terminal residue" evidence="9">
    <location>
        <position position="542"/>
    </location>
</feature>
<feature type="transmembrane region" description="Helical" evidence="7">
    <location>
        <begin position="302"/>
        <end position="320"/>
    </location>
</feature>
<dbReference type="PANTHER" id="PTHR28538:SF1">
    <property type="entry name" value="INTEGRAL INNER NUCLEAR MEMBRANE PROTEIN IMA1"/>
    <property type="match status" value="1"/>
</dbReference>
<dbReference type="InterPro" id="IPR042321">
    <property type="entry name" value="Ima1"/>
</dbReference>
<dbReference type="Pfam" id="PF09779">
    <property type="entry name" value="Ima1_N"/>
    <property type="match status" value="1"/>
</dbReference>
<dbReference type="GO" id="GO:0044732">
    <property type="term" value="C:mitotic spindle pole body"/>
    <property type="evidence" value="ECO:0007669"/>
    <property type="project" value="TreeGrafter"/>
</dbReference>
<gene>
    <name evidence="9" type="ORF">LAESUDRAFT_680700</name>
</gene>
<evidence type="ECO:0000256" key="4">
    <source>
        <dbReference type="ARBA" id="ARBA00023136"/>
    </source>
</evidence>
<feature type="compositionally biased region" description="Polar residues" evidence="6">
    <location>
        <begin position="396"/>
        <end position="417"/>
    </location>
</feature>
<dbReference type="GO" id="GO:0005637">
    <property type="term" value="C:nuclear inner membrane"/>
    <property type="evidence" value="ECO:0007669"/>
    <property type="project" value="UniProtKB-SubCell"/>
</dbReference>
<evidence type="ECO:0000256" key="5">
    <source>
        <dbReference type="ARBA" id="ARBA00023242"/>
    </source>
</evidence>
<reference evidence="9 10" key="1">
    <citation type="journal article" date="2016" name="Mol. Biol. Evol.">
        <title>Comparative Genomics of Early-Diverging Mushroom-Forming Fungi Provides Insights into the Origins of Lignocellulose Decay Capabilities.</title>
        <authorList>
            <person name="Nagy L.G."/>
            <person name="Riley R."/>
            <person name="Tritt A."/>
            <person name="Adam C."/>
            <person name="Daum C."/>
            <person name="Floudas D."/>
            <person name="Sun H."/>
            <person name="Yadav J.S."/>
            <person name="Pangilinan J."/>
            <person name="Larsson K.H."/>
            <person name="Matsuura K."/>
            <person name="Barry K."/>
            <person name="Labutti K."/>
            <person name="Kuo R."/>
            <person name="Ohm R.A."/>
            <person name="Bhattacharya S.S."/>
            <person name="Shirouzu T."/>
            <person name="Yoshinaga Y."/>
            <person name="Martin F.M."/>
            <person name="Grigoriev I.V."/>
            <person name="Hibbett D.S."/>
        </authorList>
    </citation>
    <scope>NUCLEOTIDE SEQUENCE [LARGE SCALE GENOMIC DNA]</scope>
    <source>
        <strain evidence="9 10">93-53</strain>
    </source>
</reference>
<keyword evidence="3 7" id="KW-1133">Transmembrane helix</keyword>
<feature type="region of interest" description="Disordered" evidence="6">
    <location>
        <begin position="378"/>
        <end position="458"/>
    </location>
</feature>
<feature type="compositionally biased region" description="Polar residues" evidence="6">
    <location>
        <begin position="445"/>
        <end position="456"/>
    </location>
</feature>
<organism evidence="9 10">
    <name type="scientific">Laetiporus sulphureus 93-53</name>
    <dbReference type="NCBI Taxonomy" id="1314785"/>
    <lineage>
        <taxon>Eukaryota</taxon>
        <taxon>Fungi</taxon>
        <taxon>Dikarya</taxon>
        <taxon>Basidiomycota</taxon>
        <taxon>Agaricomycotina</taxon>
        <taxon>Agaricomycetes</taxon>
        <taxon>Polyporales</taxon>
        <taxon>Laetiporus</taxon>
    </lineage>
</organism>
<dbReference type="GeneID" id="63822768"/>
<proteinExistence type="predicted"/>
<sequence length="542" mass="61484">MSRLFRSHNTVSCFFCLSPIDPPPHNPRSFQCPYCVCWNRYDARGEIVSSDPAMYDESLNAQSFAKRAKATKDRLPETYESSRFCHTCQTNQMLLTNLLSNYLPPPNDPEYKQRCEMYPQYKQSIETRYPPVCADCAPAVEEEIRKRDSMARTQALGGFLRASKDTYHQATLRKHEKERLEHRITFWRLRGVLWTGCLIFTFIIYLTIARGYTVSWIPDSLKPIGPIIALLSILWTAWDPKYASLKRATYQGRALRQRGKHEYNKLQIMAWTSRCINTIIVAIIWWRPAGYLAVFTGDSRGLHARIYCTVCLLVELIILIRSFTTLRLEPPPPVCLTSEPPSSKRLLHPTSSSSSRDISPMFEPDLLAPLTLSSKPIIHPPSSGVPPQNPIFGLPSLNTGPQSSTSSPCGPTYSDQSWIDPMDVETDDELQKSKDPDAMDWTPIKPSSSQVSNGHTHQYDDGSWIRPQRFFAPEEPTGLENLFANTVKLADDAPGGGPQPPSSVRKREQSLRSIVPWMLLSAIGTAAIVTALYFVWDRRRER</sequence>
<evidence type="ECO:0000256" key="1">
    <source>
        <dbReference type="ARBA" id="ARBA00004473"/>
    </source>
</evidence>
<feature type="transmembrane region" description="Helical" evidence="7">
    <location>
        <begin position="187"/>
        <end position="208"/>
    </location>
</feature>
<dbReference type="GO" id="GO:0071765">
    <property type="term" value="P:nuclear inner membrane organization"/>
    <property type="evidence" value="ECO:0007669"/>
    <property type="project" value="InterPro"/>
</dbReference>
<dbReference type="STRING" id="1314785.A0A165E0C0"/>
<comment type="subcellular location">
    <subcellularLocation>
        <location evidence="1">Nucleus inner membrane</location>
        <topology evidence="1">Multi-pass membrane protein</topology>
    </subcellularLocation>
</comment>
<feature type="domain" description="Ima1 N-terminal" evidence="8">
    <location>
        <begin position="11"/>
        <end position="140"/>
    </location>
</feature>
<dbReference type="AlphaFoldDB" id="A0A165E0C0"/>
<protein>
    <recommendedName>
        <fullName evidence="8">Ima1 N-terminal domain-containing protein</fullName>
    </recommendedName>
</protein>
<evidence type="ECO:0000256" key="2">
    <source>
        <dbReference type="ARBA" id="ARBA00022692"/>
    </source>
</evidence>
<feature type="transmembrane region" description="Helical" evidence="7">
    <location>
        <begin position="266"/>
        <end position="286"/>
    </location>
</feature>
<evidence type="ECO:0000256" key="6">
    <source>
        <dbReference type="SAM" id="MobiDB-lite"/>
    </source>
</evidence>
<dbReference type="InterPro" id="IPR018617">
    <property type="entry name" value="Ima1_N"/>
</dbReference>
<dbReference type="PANTHER" id="PTHR28538">
    <property type="entry name" value="INTEGRAL INNER NUCLEAR MEMBRANE PROTEIN IMA1"/>
    <property type="match status" value="1"/>
</dbReference>
<dbReference type="RefSeq" id="XP_040763743.1">
    <property type="nucleotide sequence ID" value="XM_040905738.1"/>
</dbReference>
<dbReference type="GO" id="GO:0034992">
    <property type="term" value="C:microtubule organizing center attachment site"/>
    <property type="evidence" value="ECO:0007669"/>
    <property type="project" value="TreeGrafter"/>
</dbReference>
<feature type="region of interest" description="Disordered" evidence="6">
    <location>
        <begin position="334"/>
        <end position="359"/>
    </location>
</feature>
<evidence type="ECO:0000313" key="9">
    <source>
        <dbReference type="EMBL" id="KZT06003.1"/>
    </source>
</evidence>
<dbReference type="EMBL" id="KV427627">
    <property type="protein sequence ID" value="KZT06003.1"/>
    <property type="molecule type" value="Genomic_DNA"/>
</dbReference>
<feature type="transmembrane region" description="Helical" evidence="7">
    <location>
        <begin position="514"/>
        <end position="536"/>
    </location>
</feature>